<dbReference type="CDD" id="cd01992">
    <property type="entry name" value="TilS_N"/>
    <property type="match status" value="1"/>
</dbReference>
<dbReference type="KEGG" id="lpd:AYR62_02445"/>
<keyword evidence="2 8" id="KW-0963">Cytoplasm</keyword>
<dbReference type="Proteomes" id="UP000093267">
    <property type="component" value="Chromosome"/>
</dbReference>
<evidence type="ECO:0000256" key="6">
    <source>
        <dbReference type="ARBA" id="ARBA00022840"/>
    </source>
</evidence>
<dbReference type="GO" id="GO:0005737">
    <property type="term" value="C:cytoplasm"/>
    <property type="evidence" value="ECO:0007669"/>
    <property type="project" value="UniProtKB-SubCell"/>
</dbReference>
<evidence type="ECO:0000313" key="11">
    <source>
        <dbReference type="Proteomes" id="UP000093267"/>
    </source>
</evidence>
<keyword evidence="3 8" id="KW-0436">Ligase</keyword>
<protein>
    <recommendedName>
        <fullName evidence="8">tRNA(Ile)-lysidine synthase</fullName>
        <ecNumber evidence="8">6.3.4.19</ecNumber>
    </recommendedName>
    <alternativeName>
        <fullName evidence="8">tRNA(Ile)-2-lysyl-cytidine synthase</fullName>
    </alternativeName>
    <alternativeName>
        <fullName evidence="8">tRNA(Ile)-lysidine synthetase</fullName>
    </alternativeName>
</protein>
<dbReference type="InterPro" id="IPR012795">
    <property type="entry name" value="tRNA_Ile_lys_synt_N"/>
</dbReference>
<dbReference type="SUPFAM" id="SSF56037">
    <property type="entry name" value="PheT/TilS domain"/>
    <property type="match status" value="1"/>
</dbReference>
<dbReference type="AlphaFoldDB" id="A0A1B2IUP4"/>
<dbReference type="PANTHER" id="PTHR43033:SF1">
    <property type="entry name" value="TRNA(ILE)-LYSIDINE SYNTHASE-RELATED"/>
    <property type="match status" value="1"/>
</dbReference>
<dbReference type="RefSeq" id="WP_065911617.1">
    <property type="nucleotide sequence ID" value="NZ_CP014915.1"/>
</dbReference>
<dbReference type="GO" id="GO:0006400">
    <property type="term" value="P:tRNA modification"/>
    <property type="evidence" value="ECO:0007669"/>
    <property type="project" value="UniProtKB-UniRule"/>
</dbReference>
<dbReference type="SUPFAM" id="SSF52402">
    <property type="entry name" value="Adenine nucleotide alpha hydrolases-like"/>
    <property type="match status" value="1"/>
</dbReference>
<keyword evidence="4 8" id="KW-0819">tRNA processing</keyword>
<comment type="caution">
    <text evidence="8">Lacks conserved residue(s) required for the propagation of feature annotation.</text>
</comment>
<dbReference type="Gene3D" id="3.40.50.620">
    <property type="entry name" value="HUPs"/>
    <property type="match status" value="1"/>
</dbReference>
<evidence type="ECO:0000313" key="10">
    <source>
        <dbReference type="EMBL" id="ANZ65762.1"/>
    </source>
</evidence>
<comment type="function">
    <text evidence="8">Ligates lysine onto the cytidine present at position 34 of the AUA codon-specific tRNA(Ile) that contains the anticodon CAU, in an ATP-dependent manner. Cytidine is converted to lysidine, thus changing the amino acid specificity of the tRNA from methionine to isoleucine.</text>
</comment>
<evidence type="ECO:0000256" key="3">
    <source>
        <dbReference type="ARBA" id="ARBA00022598"/>
    </source>
</evidence>
<keyword evidence="6" id="KW-0067">ATP-binding</keyword>
<organism evidence="10 11">
    <name type="scientific">Secundilactobacillus paracollinoides</name>
    <dbReference type="NCBI Taxonomy" id="240427"/>
    <lineage>
        <taxon>Bacteria</taxon>
        <taxon>Bacillati</taxon>
        <taxon>Bacillota</taxon>
        <taxon>Bacilli</taxon>
        <taxon>Lactobacillales</taxon>
        <taxon>Lactobacillaceae</taxon>
        <taxon>Secundilactobacillus</taxon>
    </lineage>
</organism>
<evidence type="ECO:0000256" key="4">
    <source>
        <dbReference type="ARBA" id="ARBA00022694"/>
    </source>
</evidence>
<sequence length="453" mass="51311">MKFQQRFDHVIQSNAWFSKKDTVIVAVSTGVDSMTLLRLLERLPVDVRPRVIVAHVNHRLRQQSEAEAEYLRTYCHDHDLVFEGTVWPIETHPKTGIEAAARDFRYAFFGQLMRRYQATALVTAHHGDDQVETILMKLIRGGDLHQLVGIKRAQPFGGGLLVRPLLDYGKAELISFARAQHLTWYDDDTNQADDVLRNRIRHQVVPVLKQENPQLLAHVQHYADTLTAHLALSDAQLSADCRRITVRRSPLTGDVRGFQRLPDGVQQPVMRRFLQALGPVSEAHVTAATGLLTGQRPQGEIALGNHVRLVKSYDYFSVINETELPEKPRVQNKNVVVSRQWVDIAKQWAIRLVAAPQAVMTGSDRMRVVLQPSELPLSVRNVQPSDRIQLKQGGHKLVRRIMIDHKVPNAVRDQQQVVVSAAGEVLWVIGIQRSFRAPRSDGKTFELQLKPLN</sequence>
<dbReference type="InterPro" id="IPR012094">
    <property type="entry name" value="tRNA_Ile_lys_synt"/>
</dbReference>
<dbReference type="InterPro" id="IPR011063">
    <property type="entry name" value="TilS/TtcA_N"/>
</dbReference>
<evidence type="ECO:0000256" key="1">
    <source>
        <dbReference type="ARBA" id="ARBA00004496"/>
    </source>
</evidence>
<dbReference type="SMART" id="SM00977">
    <property type="entry name" value="TilS_C"/>
    <property type="match status" value="1"/>
</dbReference>
<evidence type="ECO:0000259" key="9">
    <source>
        <dbReference type="SMART" id="SM00977"/>
    </source>
</evidence>
<dbReference type="Pfam" id="PF01171">
    <property type="entry name" value="ATP_bind_3"/>
    <property type="match status" value="1"/>
</dbReference>
<dbReference type="OrthoDB" id="9807403at2"/>
<keyword evidence="5" id="KW-0547">Nucleotide-binding</keyword>
<dbReference type="EC" id="6.3.4.19" evidence="8"/>
<feature type="domain" description="Lysidine-tRNA(Ile) synthetase C-terminal" evidence="9">
    <location>
        <begin position="377"/>
        <end position="449"/>
    </location>
</feature>
<comment type="similarity">
    <text evidence="8">Belongs to the tRNA(Ile)-lysidine synthase family.</text>
</comment>
<dbReference type="PANTHER" id="PTHR43033">
    <property type="entry name" value="TRNA(ILE)-LYSIDINE SYNTHASE-RELATED"/>
    <property type="match status" value="1"/>
</dbReference>
<dbReference type="InterPro" id="IPR012796">
    <property type="entry name" value="Lysidine-tRNA-synth_C"/>
</dbReference>
<accession>A0A1B2IUP4</accession>
<dbReference type="EMBL" id="CP014924">
    <property type="protein sequence ID" value="ANZ65762.1"/>
    <property type="molecule type" value="Genomic_DNA"/>
</dbReference>
<evidence type="ECO:0000256" key="5">
    <source>
        <dbReference type="ARBA" id="ARBA00022741"/>
    </source>
</evidence>
<evidence type="ECO:0000256" key="8">
    <source>
        <dbReference type="HAMAP-Rule" id="MF_01161"/>
    </source>
</evidence>
<dbReference type="GO" id="GO:0005524">
    <property type="term" value="F:ATP binding"/>
    <property type="evidence" value="ECO:0007669"/>
    <property type="project" value="UniProtKB-KW"/>
</dbReference>
<comment type="catalytic activity">
    <reaction evidence="7 8">
        <text>cytidine(34) in tRNA(Ile2) + L-lysine + ATP = lysidine(34) in tRNA(Ile2) + AMP + diphosphate + H(+)</text>
        <dbReference type="Rhea" id="RHEA:43744"/>
        <dbReference type="Rhea" id="RHEA-COMP:10625"/>
        <dbReference type="Rhea" id="RHEA-COMP:10670"/>
        <dbReference type="ChEBI" id="CHEBI:15378"/>
        <dbReference type="ChEBI" id="CHEBI:30616"/>
        <dbReference type="ChEBI" id="CHEBI:32551"/>
        <dbReference type="ChEBI" id="CHEBI:33019"/>
        <dbReference type="ChEBI" id="CHEBI:82748"/>
        <dbReference type="ChEBI" id="CHEBI:83665"/>
        <dbReference type="ChEBI" id="CHEBI:456215"/>
        <dbReference type="EC" id="6.3.4.19"/>
    </reaction>
</comment>
<keyword evidence="11" id="KW-1185">Reference proteome</keyword>
<reference evidence="10 11" key="1">
    <citation type="submission" date="2016-03" db="EMBL/GenBank/DDBJ databases">
        <title>Pediococcus and Lactobacillus from brewery environment - whole genome sequencing and assembly.</title>
        <authorList>
            <person name="Behr J."/>
            <person name="Geissler A.J."/>
            <person name="Vogel R.F."/>
        </authorList>
    </citation>
    <scope>NUCLEOTIDE SEQUENCE [LARGE SCALE GENOMIC DNA]</scope>
    <source>
        <strain evidence="10 11">TMW 1.1995</strain>
    </source>
</reference>
<dbReference type="Pfam" id="PF11734">
    <property type="entry name" value="TilS_C"/>
    <property type="match status" value="1"/>
</dbReference>
<comment type="subcellular location">
    <subcellularLocation>
        <location evidence="1 8">Cytoplasm</location>
    </subcellularLocation>
</comment>
<dbReference type="GO" id="GO:0032267">
    <property type="term" value="F:tRNA(Ile)-lysidine synthase activity"/>
    <property type="evidence" value="ECO:0007669"/>
    <property type="project" value="UniProtKB-EC"/>
</dbReference>
<gene>
    <name evidence="8" type="primary">tilS</name>
    <name evidence="10" type="ORF">AYR63_00485</name>
</gene>
<dbReference type="InterPro" id="IPR014729">
    <property type="entry name" value="Rossmann-like_a/b/a_fold"/>
</dbReference>
<evidence type="ECO:0000256" key="2">
    <source>
        <dbReference type="ARBA" id="ARBA00022490"/>
    </source>
</evidence>
<evidence type="ECO:0000256" key="7">
    <source>
        <dbReference type="ARBA" id="ARBA00048539"/>
    </source>
</evidence>
<proteinExistence type="inferred from homology"/>
<dbReference type="STRING" id="240427.AYR62_02445"/>
<dbReference type="NCBIfam" id="TIGR02432">
    <property type="entry name" value="lysidine_TilS_N"/>
    <property type="match status" value="1"/>
</dbReference>
<dbReference type="NCBIfam" id="TIGR02433">
    <property type="entry name" value="lysidine_TilS_C"/>
    <property type="match status" value="1"/>
</dbReference>
<name>A0A1B2IUP4_9LACO</name>
<dbReference type="HAMAP" id="MF_01161">
    <property type="entry name" value="tRNA_Ile_lys_synt"/>
    <property type="match status" value="1"/>
</dbReference>